<dbReference type="InterPro" id="IPR036390">
    <property type="entry name" value="WH_DNA-bd_sf"/>
</dbReference>
<reference evidence="2" key="1">
    <citation type="journal article" date="2019" name="Int. J. Syst. Evol. Microbiol.">
        <title>The Global Catalogue of Microorganisms (GCM) 10K type strain sequencing project: providing services to taxonomists for standard genome sequencing and annotation.</title>
        <authorList>
            <consortium name="The Broad Institute Genomics Platform"/>
            <consortium name="The Broad Institute Genome Sequencing Center for Infectious Disease"/>
            <person name="Wu L."/>
            <person name="Ma J."/>
        </authorList>
    </citation>
    <scope>NUCLEOTIDE SEQUENCE [LARGE SCALE GENOMIC DNA]</scope>
    <source>
        <strain evidence="2">CCM 8604</strain>
    </source>
</reference>
<dbReference type="GO" id="GO:0005524">
    <property type="term" value="F:ATP binding"/>
    <property type="evidence" value="ECO:0007669"/>
    <property type="project" value="UniProtKB-KW"/>
</dbReference>
<evidence type="ECO:0000313" key="1">
    <source>
        <dbReference type="EMBL" id="MFD0705580.1"/>
    </source>
</evidence>
<accession>A0ABW2Y875</accession>
<dbReference type="SUPFAM" id="SSF46785">
    <property type="entry name" value="Winged helix' DNA-binding domain"/>
    <property type="match status" value="1"/>
</dbReference>
<dbReference type="Proteomes" id="UP001597036">
    <property type="component" value="Unassembled WGS sequence"/>
</dbReference>
<dbReference type="EMBL" id="JBHTHQ010000023">
    <property type="protein sequence ID" value="MFD0705580.1"/>
    <property type="molecule type" value="Genomic_DNA"/>
</dbReference>
<keyword evidence="1" id="KW-0547">Nucleotide-binding</keyword>
<keyword evidence="2" id="KW-1185">Reference proteome</keyword>
<dbReference type="Gene3D" id="1.10.10.10">
    <property type="entry name" value="Winged helix-like DNA-binding domain superfamily/Winged helix DNA-binding domain"/>
    <property type="match status" value="1"/>
</dbReference>
<sequence length="215" mass="24072">MSILTQMDEALRVFDQYYVYEQIEGMERVRREMIPREAFREALANALAHRQWDVNAHIKISMFADCIEITSPGGLPTGMSEEDYLRGGLSIARNPILANILFRLRYIERFGTGVPRIMKEYDAVDVSPRFDIRDTSITVTLPVQGAEKTDSDERCVLNAIAKGAYMSRSEISTVTGFSKEKTLRLVNALIAKGLLNKSGSGRAVKYSRGATLARA</sequence>
<evidence type="ECO:0000313" key="2">
    <source>
        <dbReference type="Proteomes" id="UP001597036"/>
    </source>
</evidence>
<dbReference type="PANTHER" id="PTHR30595:SF6">
    <property type="entry name" value="SCHLAFEN ALBA-2 DOMAIN-CONTAINING PROTEIN"/>
    <property type="match status" value="1"/>
</dbReference>
<dbReference type="Gene3D" id="3.30.565.60">
    <property type="match status" value="1"/>
</dbReference>
<dbReference type="PANTHER" id="PTHR30595">
    <property type="entry name" value="GLPR-RELATED TRANSCRIPTIONAL REPRESSOR"/>
    <property type="match status" value="1"/>
</dbReference>
<dbReference type="InterPro" id="IPR038475">
    <property type="entry name" value="RecG_C_sf"/>
</dbReference>
<name>A0ABW2Y875_9BIFI</name>
<keyword evidence="1" id="KW-0067">ATP-binding</keyword>
<protein>
    <submittedName>
        <fullName evidence="1">ATP-binding protein</fullName>
    </submittedName>
</protein>
<gene>
    <name evidence="1" type="ORF">ACFQY8_07475</name>
</gene>
<dbReference type="Pfam" id="PF13749">
    <property type="entry name" value="HATPase_c_4"/>
    <property type="match status" value="1"/>
</dbReference>
<comment type="caution">
    <text evidence="1">The sequence shown here is derived from an EMBL/GenBank/DDBJ whole genome shotgun (WGS) entry which is preliminary data.</text>
</comment>
<organism evidence="1 2">
    <name type="scientific">Alloscardovia venturai</name>
    <dbReference type="NCBI Taxonomy" id="1769421"/>
    <lineage>
        <taxon>Bacteria</taxon>
        <taxon>Bacillati</taxon>
        <taxon>Actinomycetota</taxon>
        <taxon>Actinomycetes</taxon>
        <taxon>Bifidobacteriales</taxon>
        <taxon>Bifidobacteriaceae</taxon>
        <taxon>Alloscardovia</taxon>
    </lineage>
</organism>
<proteinExistence type="predicted"/>
<dbReference type="InterPro" id="IPR036388">
    <property type="entry name" value="WH-like_DNA-bd_sf"/>
</dbReference>